<dbReference type="GO" id="GO:0006298">
    <property type="term" value="P:mismatch repair"/>
    <property type="evidence" value="ECO:0007669"/>
    <property type="project" value="InterPro"/>
</dbReference>
<dbReference type="STRING" id="46835.A0A504YDY1"/>
<protein>
    <submittedName>
        <fullName evidence="2">DNA mismatch repair protein MLH3</fullName>
    </submittedName>
</protein>
<evidence type="ECO:0000313" key="3">
    <source>
        <dbReference type="Proteomes" id="UP000316759"/>
    </source>
</evidence>
<dbReference type="AlphaFoldDB" id="A0A504YDY1"/>
<dbReference type="Gene3D" id="3.30.1540.20">
    <property type="entry name" value="MutL, C-terminal domain, dimerisation subdomain"/>
    <property type="match status" value="1"/>
</dbReference>
<dbReference type="Gene3D" id="3.30.1370.100">
    <property type="entry name" value="MutL, C-terminal domain, regulatory subdomain"/>
    <property type="match status" value="1"/>
</dbReference>
<dbReference type="InterPro" id="IPR014790">
    <property type="entry name" value="MutL_C"/>
</dbReference>
<dbReference type="PANTHER" id="PTHR10073">
    <property type="entry name" value="DNA MISMATCH REPAIR PROTEIN MLH, PMS, MUTL"/>
    <property type="match status" value="1"/>
</dbReference>
<dbReference type="GO" id="GO:0032300">
    <property type="term" value="C:mismatch repair complex"/>
    <property type="evidence" value="ECO:0007669"/>
    <property type="project" value="InterPro"/>
</dbReference>
<dbReference type="PANTHER" id="PTHR10073:SF47">
    <property type="entry name" value="DNA MISMATCH REPAIR PROTEIN MLH3"/>
    <property type="match status" value="1"/>
</dbReference>
<dbReference type="GO" id="GO:0005524">
    <property type="term" value="F:ATP binding"/>
    <property type="evidence" value="ECO:0007669"/>
    <property type="project" value="InterPro"/>
</dbReference>
<keyword evidence="3" id="KW-1185">Reference proteome</keyword>
<evidence type="ECO:0000259" key="1">
    <source>
        <dbReference type="SMART" id="SM00853"/>
    </source>
</evidence>
<name>A0A504YDY1_FASGI</name>
<organism evidence="2 3">
    <name type="scientific">Fasciola gigantica</name>
    <name type="common">Giant liver fluke</name>
    <dbReference type="NCBI Taxonomy" id="46835"/>
    <lineage>
        <taxon>Eukaryota</taxon>
        <taxon>Metazoa</taxon>
        <taxon>Spiralia</taxon>
        <taxon>Lophotrochozoa</taxon>
        <taxon>Platyhelminthes</taxon>
        <taxon>Trematoda</taxon>
        <taxon>Digenea</taxon>
        <taxon>Plagiorchiida</taxon>
        <taxon>Echinostomata</taxon>
        <taxon>Echinostomatoidea</taxon>
        <taxon>Fasciolidae</taxon>
        <taxon>Fasciola</taxon>
    </lineage>
</organism>
<proteinExistence type="predicted"/>
<dbReference type="InterPro" id="IPR042120">
    <property type="entry name" value="MutL_C_dimsub"/>
</dbReference>
<dbReference type="SMART" id="SM00853">
    <property type="entry name" value="MutL_C"/>
    <property type="match status" value="1"/>
</dbReference>
<gene>
    <name evidence="2" type="ORF">FGIG_12513</name>
</gene>
<dbReference type="InterPro" id="IPR042121">
    <property type="entry name" value="MutL_C_regsub"/>
</dbReference>
<dbReference type="InterPro" id="IPR037198">
    <property type="entry name" value="MutL_C_sf"/>
</dbReference>
<comment type="caution">
    <text evidence="2">The sequence shown here is derived from an EMBL/GenBank/DDBJ whole genome shotgun (WGS) entry which is preliminary data.</text>
</comment>
<accession>A0A504YDY1</accession>
<dbReference type="GO" id="GO:0140664">
    <property type="term" value="F:ATP-dependent DNA damage sensor activity"/>
    <property type="evidence" value="ECO:0007669"/>
    <property type="project" value="InterPro"/>
</dbReference>
<sequence length="260" mass="29800">MDNDYTSPNYAVERAVLTSRCLKKSQIVGQVEDKIIFIVFSINSKDIHGNRMQTNKNETPHDPRGLLLVAVDQHAAHERVLLEQLENAWYKALIPWNSLYSDPILQAVPILQTKIPLRDKELIQFLEKDIQSDTSQSRVFGFDYELKMEKESGQASLLLTKVPNLFVNGHCLSDEAKCNVISFMIALSGYQKCDRKQLLEKLRSIAYQFFQLKACRSAIRFGDRLTREEMKTLIQNLSNCRLPFQCAHGRPTCSSVAKLY</sequence>
<dbReference type="InterPro" id="IPR038973">
    <property type="entry name" value="MutL/Mlh/Pms-like"/>
</dbReference>
<evidence type="ECO:0000313" key="2">
    <source>
        <dbReference type="EMBL" id="TPP58696.1"/>
    </source>
</evidence>
<feature type="domain" description="MutL C-terminal dimerisation" evidence="1">
    <location>
        <begin position="27"/>
        <end position="225"/>
    </location>
</feature>
<dbReference type="EMBL" id="SUNJ01011689">
    <property type="protein sequence ID" value="TPP58696.1"/>
    <property type="molecule type" value="Genomic_DNA"/>
</dbReference>
<dbReference type="GO" id="GO:0016887">
    <property type="term" value="F:ATP hydrolysis activity"/>
    <property type="evidence" value="ECO:0007669"/>
    <property type="project" value="InterPro"/>
</dbReference>
<dbReference type="SUPFAM" id="SSF118116">
    <property type="entry name" value="DNA mismatch repair protein MutL"/>
    <property type="match status" value="1"/>
</dbReference>
<dbReference type="OrthoDB" id="429932at2759"/>
<reference evidence="2 3" key="1">
    <citation type="submission" date="2019-04" db="EMBL/GenBank/DDBJ databases">
        <title>Annotation for the trematode Fasciola gigantica.</title>
        <authorList>
            <person name="Choi Y.-J."/>
        </authorList>
    </citation>
    <scope>NUCLEOTIDE SEQUENCE [LARGE SCALE GENOMIC DNA]</scope>
    <source>
        <strain evidence="2">Uganda_cow_1</strain>
    </source>
</reference>
<dbReference type="Proteomes" id="UP000316759">
    <property type="component" value="Unassembled WGS sequence"/>
</dbReference>